<dbReference type="Proteomes" id="UP001422074">
    <property type="component" value="Unassembled WGS sequence"/>
</dbReference>
<comment type="caution">
    <text evidence="1">The sequence shown here is derived from an EMBL/GenBank/DDBJ whole genome shotgun (WGS) entry which is preliminary data.</text>
</comment>
<evidence type="ECO:0000313" key="2">
    <source>
        <dbReference type="Proteomes" id="UP001422074"/>
    </source>
</evidence>
<reference evidence="1 2" key="1">
    <citation type="submission" date="2024-05" db="EMBL/GenBank/DDBJ databases">
        <title>Sinomonas sp. nov., isolated from a waste landfill.</title>
        <authorList>
            <person name="Zhao Y."/>
        </authorList>
    </citation>
    <scope>NUCLEOTIDE SEQUENCE [LARGE SCALE GENOMIC DNA]</scope>
    <source>
        <strain evidence="1 2">CCTCC AB2014300</strain>
    </source>
</reference>
<evidence type="ECO:0000313" key="1">
    <source>
        <dbReference type="EMBL" id="MEN2743758.1"/>
    </source>
</evidence>
<dbReference type="EMBL" id="JBDFRB010000003">
    <property type="protein sequence ID" value="MEN2743758.1"/>
    <property type="molecule type" value="Genomic_DNA"/>
</dbReference>
<protein>
    <submittedName>
        <fullName evidence="1">Uncharacterized protein</fullName>
    </submittedName>
</protein>
<proteinExistence type="predicted"/>
<accession>A0ABU9X0W9</accession>
<keyword evidence="2" id="KW-1185">Reference proteome</keyword>
<name>A0ABU9X0W9_9MICC</name>
<gene>
    <name evidence="1" type="ORF">ABCQ75_04300</name>
</gene>
<dbReference type="RefSeq" id="WP_345883305.1">
    <property type="nucleotide sequence ID" value="NZ_JBDFRB010000003.1"/>
</dbReference>
<sequence>MTDQRVESLQKALDRFNGFSECLLAELRLVNYGYSIEIDLNLVFDDIGSVRSDVLEVSRICTLRLDGVKSMILIGGLSDWMVSHPEDINWGLSEIAGIEVSAGEGITVTVAWEGKREVKIECHSATLRNPEGSSD</sequence>
<organism evidence="1 2">
    <name type="scientific">Sinomonas halotolerans</name>
    <dbReference type="NCBI Taxonomy" id="1644133"/>
    <lineage>
        <taxon>Bacteria</taxon>
        <taxon>Bacillati</taxon>
        <taxon>Actinomycetota</taxon>
        <taxon>Actinomycetes</taxon>
        <taxon>Micrococcales</taxon>
        <taxon>Micrococcaceae</taxon>
        <taxon>Sinomonas</taxon>
    </lineage>
</organism>